<dbReference type="Proteomes" id="UP000264310">
    <property type="component" value="Unassembled WGS sequence"/>
</dbReference>
<proteinExistence type="predicted"/>
<evidence type="ECO:0000256" key="1">
    <source>
        <dbReference type="SAM" id="SignalP"/>
    </source>
</evidence>
<comment type="caution">
    <text evidence="2">The sequence shown here is derived from an EMBL/GenBank/DDBJ whole genome shotgun (WGS) entry which is preliminary data.</text>
</comment>
<keyword evidence="1" id="KW-0732">Signal</keyword>
<sequence>MNHGKRKRSYLSLAGVGMAAMLAACSSSGQGEGLNETAASLGAPPPPANQDTSFAALGEPAPSCPKVQVRDGTNILDKEVDGQLAYSANIIGAQATCRIVDGQFRMKVDVGGRIAPGPAGPGAVELPLRIAVLRGDDVIYSDLGRVPTTASGTNAQNFSYTDERIAFAPPRDQTITVFTGFDEGPPQ</sequence>
<dbReference type="OrthoDB" id="8446614at2"/>
<name>A0A371X4Z8_9HYPH</name>
<reference evidence="2 3" key="1">
    <citation type="submission" date="2018-08" db="EMBL/GenBank/DDBJ databases">
        <title>Fulvimarina sp. 85, whole genome shotgun sequence.</title>
        <authorList>
            <person name="Tuo L."/>
        </authorList>
    </citation>
    <scope>NUCLEOTIDE SEQUENCE [LARGE SCALE GENOMIC DNA]</scope>
    <source>
        <strain evidence="2 3">85</strain>
    </source>
</reference>
<organism evidence="2 3">
    <name type="scientific">Fulvimarina endophytica</name>
    <dbReference type="NCBI Taxonomy" id="2293836"/>
    <lineage>
        <taxon>Bacteria</taxon>
        <taxon>Pseudomonadati</taxon>
        <taxon>Pseudomonadota</taxon>
        <taxon>Alphaproteobacteria</taxon>
        <taxon>Hyphomicrobiales</taxon>
        <taxon>Aurantimonadaceae</taxon>
        <taxon>Fulvimarina</taxon>
    </lineage>
</organism>
<evidence type="ECO:0008006" key="4">
    <source>
        <dbReference type="Google" id="ProtNLM"/>
    </source>
</evidence>
<gene>
    <name evidence="2" type="ORF">DYI37_08220</name>
</gene>
<evidence type="ECO:0000313" key="2">
    <source>
        <dbReference type="EMBL" id="RFC64308.1"/>
    </source>
</evidence>
<dbReference type="EMBL" id="QURL01000003">
    <property type="protein sequence ID" value="RFC64308.1"/>
    <property type="molecule type" value="Genomic_DNA"/>
</dbReference>
<keyword evidence="3" id="KW-1185">Reference proteome</keyword>
<dbReference type="RefSeq" id="WP_116682723.1">
    <property type="nucleotide sequence ID" value="NZ_QURL01000003.1"/>
</dbReference>
<dbReference type="PROSITE" id="PS51257">
    <property type="entry name" value="PROKAR_LIPOPROTEIN"/>
    <property type="match status" value="1"/>
</dbReference>
<feature type="chain" id="PRO_5016753629" description="Lipoprotein" evidence="1">
    <location>
        <begin position="30"/>
        <end position="187"/>
    </location>
</feature>
<evidence type="ECO:0000313" key="3">
    <source>
        <dbReference type="Proteomes" id="UP000264310"/>
    </source>
</evidence>
<feature type="signal peptide" evidence="1">
    <location>
        <begin position="1"/>
        <end position="29"/>
    </location>
</feature>
<accession>A0A371X4Z8</accession>
<dbReference type="AlphaFoldDB" id="A0A371X4Z8"/>
<protein>
    <recommendedName>
        <fullName evidence="4">Lipoprotein</fullName>
    </recommendedName>
</protein>